<dbReference type="Proteomes" id="UP000176944">
    <property type="component" value="Chromosome"/>
</dbReference>
<evidence type="ECO:0000259" key="5">
    <source>
        <dbReference type="Pfam" id="PF25954"/>
    </source>
</evidence>
<feature type="domain" description="YbhG-like alpha-helical hairpin" evidence="4">
    <location>
        <begin position="202"/>
        <end position="294"/>
    </location>
</feature>
<evidence type="ECO:0000313" key="6">
    <source>
        <dbReference type="EMBL" id="AOY84659.2"/>
    </source>
</evidence>
<evidence type="ECO:0000256" key="1">
    <source>
        <dbReference type="ARBA" id="ARBA00009477"/>
    </source>
</evidence>
<dbReference type="InterPro" id="IPR058792">
    <property type="entry name" value="Beta-barrel_RND_2"/>
</dbReference>
<feature type="coiled-coil region" evidence="2">
    <location>
        <begin position="209"/>
        <end position="326"/>
    </location>
</feature>
<gene>
    <name evidence="6" type="ORF">BJP36_13280</name>
</gene>
<dbReference type="Pfam" id="PF25881">
    <property type="entry name" value="HH_YBHG"/>
    <property type="match status" value="1"/>
</dbReference>
<keyword evidence="3" id="KW-1133">Transmembrane helix</keyword>
<keyword evidence="3" id="KW-0472">Membrane</keyword>
<dbReference type="Gene3D" id="2.40.50.100">
    <property type="match status" value="2"/>
</dbReference>
<comment type="similarity">
    <text evidence="1">Belongs to the membrane fusion protein (MFP) (TC 8.A.1) family.</text>
</comment>
<dbReference type="PANTHER" id="PTHR30469">
    <property type="entry name" value="MULTIDRUG RESISTANCE PROTEIN MDTA"/>
    <property type="match status" value="1"/>
</dbReference>
<keyword evidence="3" id="KW-0812">Transmembrane</keyword>
<name>A0A1D9GAJ3_MOOP1</name>
<dbReference type="SUPFAM" id="SSF111369">
    <property type="entry name" value="HlyD-like secretion proteins"/>
    <property type="match status" value="2"/>
</dbReference>
<dbReference type="Pfam" id="PF25954">
    <property type="entry name" value="Beta-barrel_RND_2"/>
    <property type="match status" value="1"/>
</dbReference>
<reference evidence="6" key="1">
    <citation type="journal article" date="2017" name="Proc. Natl. Acad. Sci. U.S.A.">
        <title>Comparative genomics uncovers the prolific and distinctive metabolic potential of the cyanobacterial genus Moorea.</title>
        <authorList>
            <person name="Leao T."/>
            <person name="Castelao G."/>
            <person name="Korobeynikov A."/>
            <person name="Monroe E.A."/>
            <person name="Podell S."/>
            <person name="Glukhov E."/>
            <person name="Allen E.E."/>
            <person name="Gerwick W.H."/>
            <person name="Gerwick L."/>
        </authorList>
    </citation>
    <scope>NUCLEOTIDE SEQUENCE</scope>
    <source>
        <strain evidence="6">JHB</strain>
    </source>
</reference>
<dbReference type="EMBL" id="CP017708">
    <property type="protein sequence ID" value="AOY84659.2"/>
    <property type="molecule type" value="Genomic_DNA"/>
</dbReference>
<evidence type="ECO:0000256" key="3">
    <source>
        <dbReference type="SAM" id="Phobius"/>
    </source>
</evidence>
<dbReference type="PANTHER" id="PTHR30469:SF11">
    <property type="entry name" value="BLL4320 PROTEIN"/>
    <property type="match status" value="1"/>
</dbReference>
<feature type="transmembrane region" description="Helical" evidence="3">
    <location>
        <begin position="36"/>
        <end position="55"/>
    </location>
</feature>
<dbReference type="NCBIfam" id="TIGR01730">
    <property type="entry name" value="RND_mfp"/>
    <property type="match status" value="1"/>
</dbReference>
<evidence type="ECO:0000259" key="4">
    <source>
        <dbReference type="Pfam" id="PF25881"/>
    </source>
</evidence>
<dbReference type="Gene3D" id="1.10.287.470">
    <property type="entry name" value="Helix hairpin bin"/>
    <property type="match status" value="2"/>
</dbReference>
<dbReference type="Gene3D" id="2.40.30.170">
    <property type="match status" value="1"/>
</dbReference>
<proteinExistence type="inferred from homology"/>
<dbReference type="GO" id="GO:1990281">
    <property type="term" value="C:efflux pump complex"/>
    <property type="evidence" value="ECO:0007669"/>
    <property type="project" value="TreeGrafter"/>
</dbReference>
<dbReference type="AlphaFoldDB" id="A0A1D9GAJ3"/>
<sequence>MLDTKNGKKPPTDEEVTVFQSLPAETLIQRPKHHKFTLVWGGTILLLLSGFLIFITSQSGRNSLIDAPTSPTNQSGTALNTNEPAIEILPVETQPIELVNSRQTSRTYTGEIVARRSSDLAFERSGKVIQINVDQGQRVQAGTLLATLGTSGLEASRSELLAQRAQAVAQLKEMQAGSRPETIAAARANLAQAVAELKERQAGPRAETIAAARANVTELDKQLELSRKKQNRRQSLYGEGAISREQLDEAITEVSAQKARLDQAQSQLNELLAGTRPERIEAQKARVDQAQKQLDELLAGTRPERIEAQKARVDQLDASLGKLKLDLKKTTLKAPFSGTISRRWVDEGTVVSTAGSQPIFSIVEDGAVEANIGIPVSAASQLQLGSTLPLKIGQKTYPAQVSSILPELDSDTRTVTVVLKLDPAAARTVAPGQLAQLELAQSIATSGYWLPTTALVPGVRGLWSCYVLGEAVPLKSPIAQGKTTFRVERTDVEILYQEDDPSGNHGQRVLVRGTLQPGDQVIISGMHRIVPGQFVRPIKQ</sequence>
<protein>
    <submittedName>
        <fullName evidence="6">Efflux RND transporter periplasmic adaptor subunit</fullName>
    </submittedName>
</protein>
<dbReference type="GO" id="GO:0015562">
    <property type="term" value="F:efflux transmembrane transporter activity"/>
    <property type="evidence" value="ECO:0007669"/>
    <property type="project" value="TreeGrafter"/>
</dbReference>
<feature type="domain" description="CusB-like beta-barrel" evidence="5">
    <location>
        <begin position="373"/>
        <end position="441"/>
    </location>
</feature>
<keyword evidence="2" id="KW-0175">Coiled coil</keyword>
<organism evidence="6">
    <name type="scientific">Moorena producens (strain JHB)</name>
    <dbReference type="NCBI Taxonomy" id="1454205"/>
    <lineage>
        <taxon>Bacteria</taxon>
        <taxon>Bacillati</taxon>
        <taxon>Cyanobacteriota</taxon>
        <taxon>Cyanophyceae</taxon>
        <taxon>Coleofasciculales</taxon>
        <taxon>Coleofasciculaceae</taxon>
        <taxon>Moorena</taxon>
    </lineage>
</organism>
<reference evidence="6" key="2">
    <citation type="submission" date="2022-10" db="EMBL/GenBank/DDBJ databases">
        <authorList>
            <person name="Ngo T.-E."/>
        </authorList>
    </citation>
    <scope>NUCLEOTIDE SEQUENCE</scope>
    <source>
        <strain evidence="6">JHB</strain>
    </source>
</reference>
<accession>A0A1D9GAJ3</accession>
<dbReference type="InterPro" id="IPR006143">
    <property type="entry name" value="RND_pump_MFP"/>
</dbReference>
<dbReference type="Gene3D" id="2.40.420.20">
    <property type="match status" value="1"/>
</dbReference>
<dbReference type="InterPro" id="IPR059052">
    <property type="entry name" value="HH_YbhG-like"/>
</dbReference>
<evidence type="ECO:0000256" key="2">
    <source>
        <dbReference type="SAM" id="Coils"/>
    </source>
</evidence>